<comment type="subcellular location">
    <subcellularLocation>
        <location evidence="1">Membrane</location>
        <topology evidence="1">Multi-pass membrane protein</topology>
    </subcellularLocation>
</comment>
<keyword evidence="2 7" id="KW-0808">Transferase</keyword>
<dbReference type="GO" id="GO:0016020">
    <property type="term" value="C:membrane"/>
    <property type="evidence" value="ECO:0007669"/>
    <property type="project" value="UniProtKB-SubCell"/>
</dbReference>
<feature type="compositionally biased region" description="Polar residues" evidence="8">
    <location>
        <begin position="537"/>
        <end position="560"/>
    </location>
</feature>
<feature type="compositionally biased region" description="Low complexity" evidence="8">
    <location>
        <begin position="521"/>
        <end position="533"/>
    </location>
</feature>
<evidence type="ECO:0000313" key="13">
    <source>
        <dbReference type="Proteomes" id="UP001642409"/>
    </source>
</evidence>
<name>A0AA86U193_9EUKA</name>
<organism evidence="10">
    <name type="scientific">Hexamita inflata</name>
    <dbReference type="NCBI Taxonomy" id="28002"/>
    <lineage>
        <taxon>Eukaryota</taxon>
        <taxon>Metamonada</taxon>
        <taxon>Diplomonadida</taxon>
        <taxon>Hexamitidae</taxon>
        <taxon>Hexamitinae</taxon>
        <taxon>Hexamita</taxon>
    </lineage>
</organism>
<dbReference type="GO" id="GO:0019706">
    <property type="term" value="F:protein-cysteine S-palmitoyltransferase activity"/>
    <property type="evidence" value="ECO:0007669"/>
    <property type="project" value="UniProtKB-EC"/>
</dbReference>
<dbReference type="GO" id="GO:0005794">
    <property type="term" value="C:Golgi apparatus"/>
    <property type="evidence" value="ECO:0007669"/>
    <property type="project" value="TreeGrafter"/>
</dbReference>
<gene>
    <name evidence="11" type="ORF">HINF_LOCUS11260</name>
    <name evidence="12" type="ORF">HINF_LOCUS18783</name>
    <name evidence="10" type="ORF">HINF_LOCUS25770</name>
</gene>
<comment type="domain">
    <text evidence="7">The DHHC domain is required for palmitoyltransferase activity.</text>
</comment>
<comment type="caution">
    <text evidence="10">The sequence shown here is derived from an EMBL/GenBank/DDBJ whole genome shotgun (WGS) entry which is preliminary data.</text>
</comment>
<dbReference type="PANTHER" id="PTHR22883:SF127">
    <property type="entry name" value="ZDHHC-TYPE PALMITOYLTRANSFERASE 3-RELATED"/>
    <property type="match status" value="1"/>
</dbReference>
<evidence type="ECO:0000256" key="1">
    <source>
        <dbReference type="ARBA" id="ARBA00004141"/>
    </source>
</evidence>
<evidence type="ECO:0000256" key="5">
    <source>
        <dbReference type="ARBA" id="ARBA00023136"/>
    </source>
</evidence>
<comment type="similarity">
    <text evidence="7">Belongs to the DHHC palmitoyltransferase family.</text>
</comment>
<evidence type="ECO:0000256" key="3">
    <source>
        <dbReference type="ARBA" id="ARBA00022692"/>
    </source>
</evidence>
<dbReference type="PANTHER" id="PTHR22883">
    <property type="entry name" value="ZINC FINGER DHHC DOMAIN CONTAINING PROTEIN"/>
    <property type="match status" value="1"/>
</dbReference>
<dbReference type="Proteomes" id="UP001642409">
    <property type="component" value="Unassembled WGS sequence"/>
</dbReference>
<evidence type="ECO:0000313" key="11">
    <source>
        <dbReference type="EMBL" id="CAL5990273.1"/>
    </source>
</evidence>
<keyword evidence="3 7" id="KW-0812">Transmembrane</keyword>
<keyword evidence="6 7" id="KW-0012">Acyltransferase</keyword>
<feature type="transmembrane region" description="Helical" evidence="7">
    <location>
        <begin position="244"/>
        <end position="265"/>
    </location>
</feature>
<keyword evidence="5 7" id="KW-0472">Membrane</keyword>
<evidence type="ECO:0000259" key="9">
    <source>
        <dbReference type="Pfam" id="PF01529"/>
    </source>
</evidence>
<evidence type="ECO:0000256" key="4">
    <source>
        <dbReference type="ARBA" id="ARBA00022989"/>
    </source>
</evidence>
<evidence type="ECO:0000313" key="12">
    <source>
        <dbReference type="EMBL" id="CAL6004220.1"/>
    </source>
</evidence>
<evidence type="ECO:0000256" key="6">
    <source>
        <dbReference type="ARBA" id="ARBA00023315"/>
    </source>
</evidence>
<feature type="region of interest" description="Disordered" evidence="8">
    <location>
        <begin position="515"/>
        <end position="561"/>
    </location>
</feature>
<keyword evidence="13" id="KW-1185">Reference proteome</keyword>
<reference evidence="11 13" key="2">
    <citation type="submission" date="2024-07" db="EMBL/GenBank/DDBJ databases">
        <authorList>
            <person name="Akdeniz Z."/>
        </authorList>
    </citation>
    <scope>NUCLEOTIDE SEQUENCE [LARGE SCALE GENOMIC DNA]</scope>
</reference>
<dbReference type="Pfam" id="PF01529">
    <property type="entry name" value="DHHC"/>
    <property type="match status" value="1"/>
</dbReference>
<dbReference type="AlphaFoldDB" id="A0AA86U193"/>
<dbReference type="InterPro" id="IPR039859">
    <property type="entry name" value="PFA4/ZDH16/20/ERF2-like"/>
</dbReference>
<reference evidence="10" key="1">
    <citation type="submission" date="2023-06" db="EMBL/GenBank/DDBJ databases">
        <authorList>
            <person name="Kurt Z."/>
        </authorList>
    </citation>
    <scope>NUCLEOTIDE SEQUENCE</scope>
</reference>
<dbReference type="GO" id="GO:0005783">
    <property type="term" value="C:endoplasmic reticulum"/>
    <property type="evidence" value="ECO:0007669"/>
    <property type="project" value="TreeGrafter"/>
</dbReference>
<sequence length="579" mass="64933">MEIGNIKIYAQGRFIRGVQYPKTIRSALLLSIPGILLIAPTSFVLAPIYLEYPVIIITILFLVAAMVIMSFTACVDPGIIPGRELQEYYLNKLESIITEKQKKLYAGRQITPPQTITKQVNNQVSRSAVNMSTNTSVNQSTNESTITNIDKYIADDPKNLFKKARCYMIFDSTHSQDRSLSYSEKGFKFTAKYCATCRFYRPMRSSHSSKSNVCIQRYDHFCQWIGTDVALHNHGLFYLMLGSFLTYTLVNILCAFICFIVSIVIPASCKVDKNTFTGTAYVCRVLASQNNFITVSKSLNFACLAISLVVIALSSYIAFSLYDLISYHKDLLTAGTLTKEDTGGNNMSATAFYSLGSVKQNMRLGLKGITSEKILHKFILENERVLNMARSNQFINTFDSLGRIMKMNGIAGFDDQTVLKSNNPGPLQKRSKSMRFAVMGMDEDLEEQQPQKIDENMTFANIVTARDAFEFAFRRAREMITMTAEQFTDMKKKHPEKFAETGDRKELMLEKMCKKKESAEGKPQMGQKPGGKPNIPNIPTGQQKPKQGAQNTTSTTQQQPIVRRKVNLAIAAGQVPGMI</sequence>
<evidence type="ECO:0000256" key="2">
    <source>
        <dbReference type="ARBA" id="ARBA00022679"/>
    </source>
</evidence>
<dbReference type="EMBL" id="CAXDID020000048">
    <property type="protein sequence ID" value="CAL6004220.1"/>
    <property type="molecule type" value="Genomic_DNA"/>
</dbReference>
<feature type="transmembrane region" description="Helical" evidence="7">
    <location>
        <begin position="55"/>
        <end position="75"/>
    </location>
</feature>
<feature type="transmembrane region" description="Helical" evidence="7">
    <location>
        <begin position="299"/>
        <end position="319"/>
    </location>
</feature>
<feature type="transmembrane region" description="Helical" evidence="7">
    <location>
        <begin position="27"/>
        <end position="49"/>
    </location>
</feature>
<evidence type="ECO:0000256" key="7">
    <source>
        <dbReference type="RuleBase" id="RU079119"/>
    </source>
</evidence>
<dbReference type="PROSITE" id="PS50216">
    <property type="entry name" value="DHHC"/>
    <property type="match status" value="1"/>
</dbReference>
<feature type="domain" description="Palmitoyltransferase DHHC" evidence="9">
    <location>
        <begin position="190"/>
        <end position="319"/>
    </location>
</feature>
<evidence type="ECO:0000313" key="10">
    <source>
        <dbReference type="EMBL" id="CAI9938125.1"/>
    </source>
</evidence>
<accession>A0AA86U193</accession>
<dbReference type="GO" id="GO:0006612">
    <property type="term" value="P:protein targeting to membrane"/>
    <property type="evidence" value="ECO:0007669"/>
    <property type="project" value="TreeGrafter"/>
</dbReference>
<dbReference type="InterPro" id="IPR001594">
    <property type="entry name" value="Palmitoyltrfase_DHHC"/>
</dbReference>
<evidence type="ECO:0000256" key="8">
    <source>
        <dbReference type="SAM" id="MobiDB-lite"/>
    </source>
</evidence>
<dbReference type="EMBL" id="CATOUU010000654">
    <property type="protein sequence ID" value="CAI9938125.1"/>
    <property type="molecule type" value="Genomic_DNA"/>
</dbReference>
<comment type="catalytic activity">
    <reaction evidence="7">
        <text>L-cysteinyl-[protein] + hexadecanoyl-CoA = S-hexadecanoyl-L-cysteinyl-[protein] + CoA</text>
        <dbReference type="Rhea" id="RHEA:36683"/>
        <dbReference type="Rhea" id="RHEA-COMP:10131"/>
        <dbReference type="Rhea" id="RHEA-COMP:11032"/>
        <dbReference type="ChEBI" id="CHEBI:29950"/>
        <dbReference type="ChEBI" id="CHEBI:57287"/>
        <dbReference type="ChEBI" id="CHEBI:57379"/>
        <dbReference type="ChEBI" id="CHEBI:74151"/>
        <dbReference type="EC" id="2.3.1.225"/>
    </reaction>
</comment>
<dbReference type="EMBL" id="CAXDID020000025">
    <property type="protein sequence ID" value="CAL5990273.1"/>
    <property type="molecule type" value="Genomic_DNA"/>
</dbReference>
<proteinExistence type="inferred from homology"/>
<keyword evidence="4 7" id="KW-1133">Transmembrane helix</keyword>
<protein>
    <recommendedName>
        <fullName evidence="7">Palmitoyltransferase</fullName>
        <ecNumber evidence="7">2.3.1.225</ecNumber>
    </recommendedName>
</protein>
<dbReference type="EC" id="2.3.1.225" evidence="7"/>